<proteinExistence type="predicted"/>
<dbReference type="SUPFAM" id="SSF51182">
    <property type="entry name" value="RmlC-like cupins"/>
    <property type="match status" value="1"/>
</dbReference>
<dbReference type="PATRIC" id="fig|1217705.3.peg.3421"/>
<dbReference type="Proteomes" id="UP000013248">
    <property type="component" value="Unassembled WGS sequence"/>
</dbReference>
<reference evidence="1 2" key="1">
    <citation type="submission" date="2013-02" db="EMBL/GenBank/DDBJ databases">
        <title>The Genome Sequence of Acinetobacter sp. ANC 3862.</title>
        <authorList>
            <consortium name="The Broad Institute Genome Sequencing Platform"/>
            <consortium name="The Broad Institute Genome Sequencing Center for Infectious Disease"/>
            <person name="Cerqueira G."/>
            <person name="Feldgarden M."/>
            <person name="Courvalin P."/>
            <person name="Perichon B."/>
            <person name="Grillot-Courvalin C."/>
            <person name="Clermont D."/>
            <person name="Rocha E."/>
            <person name="Yoon E.-J."/>
            <person name="Nemec A."/>
            <person name="Walker B."/>
            <person name="Young S.K."/>
            <person name="Zeng Q."/>
            <person name="Gargeya S."/>
            <person name="Fitzgerald M."/>
            <person name="Haas B."/>
            <person name="Abouelleil A."/>
            <person name="Alvarado L."/>
            <person name="Arachchi H.M."/>
            <person name="Berlin A.M."/>
            <person name="Chapman S.B."/>
            <person name="Dewar J."/>
            <person name="Goldberg J."/>
            <person name="Griggs A."/>
            <person name="Gujja S."/>
            <person name="Hansen M."/>
            <person name="Howarth C."/>
            <person name="Imamovic A."/>
            <person name="Larimer J."/>
            <person name="McCowan C."/>
            <person name="Murphy C."/>
            <person name="Neiman D."/>
            <person name="Pearson M."/>
            <person name="Priest M."/>
            <person name="Roberts A."/>
            <person name="Saif S."/>
            <person name="Shea T."/>
            <person name="Sisk P."/>
            <person name="Sykes S."/>
            <person name="Wortman J."/>
            <person name="Nusbaum C."/>
            <person name="Birren B."/>
        </authorList>
    </citation>
    <scope>NUCLEOTIDE SEQUENCE [LARGE SCALE GENOMIC DNA]</scope>
    <source>
        <strain evidence="1 2">ANC 3862</strain>
    </source>
</reference>
<accession>N9N5M1</accession>
<evidence type="ECO:0000313" key="1">
    <source>
        <dbReference type="EMBL" id="ENW98056.1"/>
    </source>
</evidence>
<dbReference type="InterPro" id="IPR011051">
    <property type="entry name" value="RmlC_Cupin_sf"/>
</dbReference>
<dbReference type="eggNOG" id="COG1917">
    <property type="taxonomic scope" value="Bacteria"/>
</dbReference>
<name>N9N5M1_9GAMM</name>
<protein>
    <recommendedName>
        <fullName evidence="3">Cupin 2 conserved barrel domain-containing protein</fullName>
    </recommendedName>
</protein>
<comment type="caution">
    <text evidence="1">The sequence shown here is derived from an EMBL/GenBank/DDBJ whole genome shotgun (WGS) entry which is preliminary data.</text>
</comment>
<dbReference type="STRING" id="1217705.F900_03530"/>
<evidence type="ECO:0008006" key="3">
    <source>
        <dbReference type="Google" id="ProtNLM"/>
    </source>
</evidence>
<evidence type="ECO:0000313" key="2">
    <source>
        <dbReference type="Proteomes" id="UP000013248"/>
    </source>
</evidence>
<dbReference type="InterPro" id="IPR014710">
    <property type="entry name" value="RmlC-like_jellyroll"/>
</dbReference>
<dbReference type="Gene3D" id="2.60.120.10">
    <property type="entry name" value="Jelly Rolls"/>
    <property type="match status" value="1"/>
</dbReference>
<organism evidence="1 2">
    <name type="scientific">Acinetobacter modestus</name>
    <dbReference type="NCBI Taxonomy" id="1776740"/>
    <lineage>
        <taxon>Bacteria</taxon>
        <taxon>Pseudomonadati</taxon>
        <taxon>Pseudomonadota</taxon>
        <taxon>Gammaproteobacteria</taxon>
        <taxon>Moraxellales</taxon>
        <taxon>Moraxellaceae</taxon>
        <taxon>Acinetobacter</taxon>
    </lineage>
</organism>
<gene>
    <name evidence="1" type="ORF">F900_03530</name>
</gene>
<dbReference type="AlphaFoldDB" id="N9N5M1"/>
<dbReference type="HOGENOM" id="CLU_2195935_0_0_6"/>
<dbReference type="EMBL" id="APRP01000034">
    <property type="protein sequence ID" value="ENW98056.1"/>
    <property type="molecule type" value="Genomic_DNA"/>
</dbReference>
<sequence length="109" mass="12100">MMNHARYEDMIKGWFVGGFNPTAFNTAACEVAVKKYVAGDHEGKHYHKVATEITMILSGKVRMAGREWQEGDIIVLSPGEITDFEALTDTVNVVVKIPGALNDKFLVEE</sequence>
<dbReference type="RefSeq" id="WP_005219492.1">
    <property type="nucleotide sequence ID" value="NZ_KB850089.1"/>
</dbReference>